<dbReference type="EMBL" id="JACVVD010000004">
    <property type="protein sequence ID" value="MBD0380997.1"/>
    <property type="molecule type" value="Genomic_DNA"/>
</dbReference>
<sequence length="305" mass="36380">MKSKQLLINPSIIEDESLEGFIVRLSYLNGYKEIDDPYKFLYYYRPYLDVIRASNKKLANYYIYYDLVEQLTGQVTMSDNKHNRKYLSQNELLLGHGNRWYPAITRFCPLCLCISRYHRINWSMIPVIICEKHFCYLQHKCNKCLSEVNLKALVTGRCSYCENDITAQDVQTIDQSILMKQPLLVNNNYFSKEKVFLHLNAQEAFRLKKWLMYCILQNIDLGNDIDNLEMEYSKKSNMVRVTDFELNRIKDFIVFTDSLLLDWPKNLLNFIASIEQKNISEKVYNKFFMSQHFGKMRIFNFLNRI</sequence>
<dbReference type="InterPro" id="IPR009492">
    <property type="entry name" value="TniQ"/>
</dbReference>
<gene>
    <name evidence="2" type="ORF">ICC18_12795</name>
</gene>
<comment type="caution">
    <text evidence="2">The sequence shown here is derived from an EMBL/GenBank/DDBJ whole genome shotgun (WGS) entry which is preliminary data.</text>
</comment>
<dbReference type="Proteomes" id="UP000650466">
    <property type="component" value="Unassembled WGS sequence"/>
</dbReference>
<protein>
    <submittedName>
        <fullName evidence="2">TniQ family protein</fullName>
    </submittedName>
</protein>
<evidence type="ECO:0000313" key="2">
    <source>
        <dbReference type="EMBL" id="MBD0380997.1"/>
    </source>
</evidence>
<evidence type="ECO:0000313" key="3">
    <source>
        <dbReference type="Proteomes" id="UP000650466"/>
    </source>
</evidence>
<evidence type="ECO:0000259" key="1">
    <source>
        <dbReference type="Pfam" id="PF06527"/>
    </source>
</evidence>
<accession>A0A926QK12</accession>
<dbReference type="AlphaFoldDB" id="A0A926QK12"/>
<name>A0A926QK12_9BACL</name>
<feature type="domain" description="TniQ" evidence="1">
    <location>
        <begin position="8"/>
        <end position="137"/>
    </location>
</feature>
<dbReference type="Pfam" id="PF06527">
    <property type="entry name" value="TniQ"/>
    <property type="match status" value="1"/>
</dbReference>
<proteinExistence type="predicted"/>
<keyword evidence="3" id="KW-1185">Reference proteome</keyword>
<dbReference type="RefSeq" id="WP_188174812.1">
    <property type="nucleotide sequence ID" value="NZ_JACVVD010000004.1"/>
</dbReference>
<reference evidence="2" key="1">
    <citation type="submission" date="2020-09" db="EMBL/GenBank/DDBJ databases">
        <title>Draft Genome Sequence of Paenibacillus sp. WST5.</title>
        <authorList>
            <person name="Bao Z."/>
        </authorList>
    </citation>
    <scope>NUCLEOTIDE SEQUENCE</scope>
    <source>
        <strain evidence="2">WST5</strain>
    </source>
</reference>
<organism evidence="2 3">
    <name type="scientific">Paenibacillus sedimenti</name>
    <dbReference type="NCBI Taxonomy" id="2770274"/>
    <lineage>
        <taxon>Bacteria</taxon>
        <taxon>Bacillati</taxon>
        <taxon>Bacillota</taxon>
        <taxon>Bacilli</taxon>
        <taxon>Bacillales</taxon>
        <taxon>Paenibacillaceae</taxon>
        <taxon>Paenibacillus</taxon>
    </lineage>
</organism>